<dbReference type="Gene3D" id="1.20.140.10">
    <property type="entry name" value="Butyryl-CoA Dehydrogenase, subunit A, domain 3"/>
    <property type="match status" value="1"/>
</dbReference>
<dbReference type="AlphaFoldDB" id="A0A4R5LR73"/>
<dbReference type="Gene3D" id="1.10.540.10">
    <property type="entry name" value="Acyl-CoA dehydrogenase/oxidase, N-terminal domain"/>
    <property type="match status" value="1"/>
</dbReference>
<feature type="domain" description="Acyl-CoA dehydrogenase/oxidase C-terminal" evidence="10">
    <location>
        <begin position="232"/>
        <end position="368"/>
    </location>
</feature>
<dbReference type="InterPro" id="IPR037069">
    <property type="entry name" value="AcylCoA_DH/ox_N_sf"/>
</dbReference>
<dbReference type="InterPro" id="IPR036250">
    <property type="entry name" value="AcylCo_DH-like_C"/>
</dbReference>
<dbReference type="InterPro" id="IPR009100">
    <property type="entry name" value="AcylCoA_DH/oxidase_NM_dom_sf"/>
</dbReference>
<evidence type="ECO:0000256" key="8">
    <source>
        <dbReference type="ARBA" id="ARBA00075603"/>
    </source>
</evidence>
<dbReference type="SUPFAM" id="SSF47203">
    <property type="entry name" value="Acyl-CoA dehydrogenase C-terminal domain-like"/>
    <property type="match status" value="1"/>
</dbReference>
<comment type="similarity">
    <text evidence="2 9">Belongs to the acyl-CoA dehydrogenase family.</text>
</comment>
<evidence type="ECO:0000259" key="12">
    <source>
        <dbReference type="Pfam" id="PF02771"/>
    </source>
</evidence>
<evidence type="ECO:0000259" key="10">
    <source>
        <dbReference type="Pfam" id="PF00441"/>
    </source>
</evidence>
<dbReference type="OrthoDB" id="142556at2"/>
<keyword evidence="4 9" id="KW-0274">FAD</keyword>
<dbReference type="PANTHER" id="PTHR43884">
    <property type="entry name" value="ACYL-COA DEHYDROGENASE"/>
    <property type="match status" value="1"/>
</dbReference>
<sequence length="371" mass="40228">MTDAVDDRLFDLTLTDDQRMNRDTVQRFAKNDIRPVAKNADESAATPEGFYQRTMELGLALMPVPEALGGAGVGRACISNALNAEDLAHGDLSLALGSITPLAFVNTLLDQGTDAQREKYLPRFCGEHFVAATTALMEPRATFEPTEPRMTAKRTDNGFVLDGVKSLVPLGVSAELLLVVAQLATEGPAAFIVEGTPQGLSRELESNMGLRAVETATLTFEQVALPADSLLGDGLFDLQRFIDLSRIGVCALAVGTCQAVLDYVVDYCNDRVAFGEPITHRQSVAFMIADMAIELEAMRLMTWKAASRAEQGMDFHQQAYLAKAFCSEHAMKIGTDGVQLLGGHGFCREHPVEQWYRNLRAIGILEGVASV</sequence>
<dbReference type="Pfam" id="PF02770">
    <property type="entry name" value="Acyl-CoA_dh_M"/>
    <property type="match status" value="1"/>
</dbReference>
<comment type="catalytic activity">
    <reaction evidence="5">
        <text>3-sulfinopropanoyl-CoA + H2O = propanoyl-CoA + sulfite + H(+)</text>
        <dbReference type="Rhea" id="RHEA:41624"/>
        <dbReference type="ChEBI" id="CHEBI:15377"/>
        <dbReference type="ChEBI" id="CHEBI:15378"/>
        <dbReference type="ChEBI" id="CHEBI:17359"/>
        <dbReference type="ChEBI" id="CHEBI:57392"/>
        <dbReference type="ChEBI" id="CHEBI:78349"/>
        <dbReference type="EC" id="3.13.1.4"/>
    </reaction>
    <physiologicalReaction direction="left-to-right" evidence="5">
        <dbReference type="Rhea" id="RHEA:41625"/>
    </physiologicalReaction>
</comment>
<dbReference type="Gene3D" id="2.40.110.10">
    <property type="entry name" value="Butyryl-CoA Dehydrogenase, subunit A, domain 2"/>
    <property type="match status" value="1"/>
</dbReference>
<dbReference type="PANTHER" id="PTHR43884:SF12">
    <property type="entry name" value="ISOVALERYL-COA DEHYDROGENASE, MITOCHONDRIAL-RELATED"/>
    <property type="match status" value="1"/>
</dbReference>
<protein>
    <recommendedName>
        <fullName evidence="7">3-sulfinopropanoyl-CoA desulfinase</fullName>
        <ecNumber evidence="6">3.13.1.4</ecNumber>
    </recommendedName>
    <alternativeName>
        <fullName evidence="8">3-sulfinopropionyl coenzyme A desulfinase</fullName>
    </alternativeName>
</protein>
<reference evidence="13 14" key="1">
    <citation type="submission" date="2019-03" db="EMBL/GenBank/DDBJ databases">
        <title>Seongchinamella monodicae gen. nov., sp. nov., a novel member of the Gammaproteobacteria isolated from a tidal mudflat of beach.</title>
        <authorList>
            <person name="Yang H.G."/>
            <person name="Kang J.W."/>
            <person name="Lee S.D."/>
        </authorList>
    </citation>
    <scope>NUCLEOTIDE SEQUENCE [LARGE SCALE GENOMIC DNA]</scope>
    <source>
        <strain evidence="13 14">GH4-78</strain>
    </source>
</reference>
<feature type="domain" description="Acyl-CoA oxidase/dehydrogenase middle" evidence="11">
    <location>
        <begin position="134"/>
        <end position="223"/>
    </location>
</feature>
<dbReference type="InterPro" id="IPR046373">
    <property type="entry name" value="Acyl-CoA_Oxase/DH_mid-dom_sf"/>
</dbReference>
<comment type="cofactor">
    <cofactor evidence="1 9">
        <name>FAD</name>
        <dbReference type="ChEBI" id="CHEBI:57692"/>
    </cofactor>
</comment>
<evidence type="ECO:0000259" key="11">
    <source>
        <dbReference type="Pfam" id="PF02770"/>
    </source>
</evidence>
<evidence type="ECO:0000256" key="7">
    <source>
        <dbReference type="ARBA" id="ARBA00068311"/>
    </source>
</evidence>
<dbReference type="FunFam" id="1.20.140.10:FF:000004">
    <property type="entry name" value="Acyl-CoA dehydrogenase FadE25"/>
    <property type="match status" value="1"/>
</dbReference>
<evidence type="ECO:0000256" key="3">
    <source>
        <dbReference type="ARBA" id="ARBA00022630"/>
    </source>
</evidence>
<gene>
    <name evidence="13" type="ORF">E2F43_07485</name>
</gene>
<dbReference type="GO" id="GO:0050660">
    <property type="term" value="F:flavin adenine dinucleotide binding"/>
    <property type="evidence" value="ECO:0007669"/>
    <property type="project" value="InterPro"/>
</dbReference>
<feature type="domain" description="Acyl-CoA dehydrogenase/oxidase N-terminal" evidence="12">
    <location>
        <begin position="15"/>
        <end position="125"/>
    </location>
</feature>
<organism evidence="13 14">
    <name type="scientific">Seongchinamella unica</name>
    <dbReference type="NCBI Taxonomy" id="2547392"/>
    <lineage>
        <taxon>Bacteria</taxon>
        <taxon>Pseudomonadati</taxon>
        <taxon>Pseudomonadota</taxon>
        <taxon>Gammaproteobacteria</taxon>
        <taxon>Cellvibrionales</taxon>
        <taxon>Halieaceae</taxon>
        <taxon>Seongchinamella</taxon>
    </lineage>
</organism>
<keyword evidence="14" id="KW-1185">Reference proteome</keyword>
<comment type="caution">
    <text evidence="13">The sequence shown here is derived from an EMBL/GenBank/DDBJ whole genome shotgun (WGS) entry which is preliminary data.</text>
</comment>
<keyword evidence="9" id="KW-0560">Oxidoreductase</keyword>
<proteinExistence type="inferred from homology"/>
<evidence type="ECO:0000256" key="6">
    <source>
        <dbReference type="ARBA" id="ARBA00066461"/>
    </source>
</evidence>
<evidence type="ECO:0000256" key="1">
    <source>
        <dbReference type="ARBA" id="ARBA00001974"/>
    </source>
</evidence>
<accession>A0A4R5LR73</accession>
<dbReference type="EC" id="3.13.1.4" evidence="6"/>
<name>A0A4R5LR73_9GAMM</name>
<dbReference type="InterPro" id="IPR006091">
    <property type="entry name" value="Acyl-CoA_Oxase/DH_mid-dom"/>
</dbReference>
<dbReference type="Proteomes" id="UP000295554">
    <property type="component" value="Unassembled WGS sequence"/>
</dbReference>
<evidence type="ECO:0000313" key="13">
    <source>
        <dbReference type="EMBL" id="TDG13375.1"/>
    </source>
</evidence>
<evidence type="ECO:0000313" key="14">
    <source>
        <dbReference type="Proteomes" id="UP000295554"/>
    </source>
</evidence>
<dbReference type="RefSeq" id="WP_133211294.1">
    <property type="nucleotide sequence ID" value="NZ_SMSE01000002.1"/>
</dbReference>
<dbReference type="InterPro" id="IPR009075">
    <property type="entry name" value="AcylCo_DH/oxidase_C"/>
</dbReference>
<dbReference type="Pfam" id="PF02771">
    <property type="entry name" value="Acyl-CoA_dh_N"/>
    <property type="match status" value="1"/>
</dbReference>
<evidence type="ECO:0000256" key="9">
    <source>
        <dbReference type="RuleBase" id="RU362125"/>
    </source>
</evidence>
<dbReference type="GO" id="GO:0003995">
    <property type="term" value="F:acyl-CoA dehydrogenase activity"/>
    <property type="evidence" value="ECO:0007669"/>
    <property type="project" value="TreeGrafter"/>
</dbReference>
<keyword evidence="3 9" id="KW-0285">Flavoprotein</keyword>
<evidence type="ECO:0000256" key="2">
    <source>
        <dbReference type="ARBA" id="ARBA00009347"/>
    </source>
</evidence>
<evidence type="ECO:0000256" key="4">
    <source>
        <dbReference type="ARBA" id="ARBA00022827"/>
    </source>
</evidence>
<dbReference type="InterPro" id="IPR013786">
    <property type="entry name" value="AcylCoA_DH/ox_N"/>
</dbReference>
<dbReference type="EMBL" id="SMSE01000002">
    <property type="protein sequence ID" value="TDG13375.1"/>
    <property type="molecule type" value="Genomic_DNA"/>
</dbReference>
<dbReference type="Pfam" id="PF00441">
    <property type="entry name" value="Acyl-CoA_dh_1"/>
    <property type="match status" value="1"/>
</dbReference>
<evidence type="ECO:0000256" key="5">
    <source>
        <dbReference type="ARBA" id="ARBA00052938"/>
    </source>
</evidence>
<dbReference type="SUPFAM" id="SSF56645">
    <property type="entry name" value="Acyl-CoA dehydrogenase NM domain-like"/>
    <property type="match status" value="1"/>
</dbReference>